<gene>
    <name evidence="1" type="ORF">HIJ39_21825</name>
</gene>
<dbReference type="EMBL" id="JABBVZ010000182">
    <property type="protein sequence ID" value="NMP24950.1"/>
    <property type="molecule type" value="Genomic_DNA"/>
</dbReference>
<proteinExistence type="predicted"/>
<sequence length="128" mass="15055">MEFKLLQSLMAICIRFTYPDWPYQSPGEAEIRLLGQMFRELDPVSDAEFEDIVQQFVRMARPRRSPLLERLAMAWARTAVDNWPANRPTEWELRRALDLLRRATMATDAEVEDVVARILKGNMEDWTL</sequence>
<dbReference type="Proteomes" id="UP000533476">
    <property type="component" value="Unassembled WGS sequence"/>
</dbReference>
<dbReference type="RefSeq" id="WP_169103153.1">
    <property type="nucleotide sequence ID" value="NZ_JABBVZ010000182.1"/>
</dbReference>
<name>A0A7Y0Q504_9FIRM</name>
<dbReference type="AlphaFoldDB" id="A0A7Y0Q504"/>
<keyword evidence="2" id="KW-1185">Reference proteome</keyword>
<evidence type="ECO:0000313" key="2">
    <source>
        <dbReference type="Proteomes" id="UP000533476"/>
    </source>
</evidence>
<organism evidence="1 2">
    <name type="scientific">Sulfobacillus harzensis</name>
    <dbReference type="NCBI Taxonomy" id="2729629"/>
    <lineage>
        <taxon>Bacteria</taxon>
        <taxon>Bacillati</taxon>
        <taxon>Bacillota</taxon>
        <taxon>Clostridia</taxon>
        <taxon>Eubacteriales</taxon>
        <taxon>Clostridiales Family XVII. Incertae Sedis</taxon>
        <taxon>Sulfobacillus</taxon>
    </lineage>
</organism>
<reference evidence="1 2" key="1">
    <citation type="submission" date="2020-04" db="EMBL/GenBank/DDBJ databases">
        <authorList>
            <person name="Zhang R."/>
            <person name="Schippers A."/>
        </authorList>
    </citation>
    <scope>NUCLEOTIDE SEQUENCE [LARGE SCALE GENOMIC DNA]</scope>
    <source>
        <strain evidence="1 2">DSM 109850</strain>
    </source>
</reference>
<evidence type="ECO:0000313" key="1">
    <source>
        <dbReference type="EMBL" id="NMP24950.1"/>
    </source>
</evidence>
<comment type="caution">
    <text evidence="1">The sequence shown here is derived from an EMBL/GenBank/DDBJ whole genome shotgun (WGS) entry which is preliminary data.</text>
</comment>
<protein>
    <submittedName>
        <fullName evidence="1">Uncharacterized protein</fullName>
    </submittedName>
</protein>
<accession>A0A7Y0Q504</accession>